<evidence type="ECO:0000313" key="2">
    <source>
        <dbReference type="EMBL" id="KZS99606.1"/>
    </source>
</evidence>
<evidence type="ECO:0000313" key="3">
    <source>
        <dbReference type="Proteomes" id="UP000076871"/>
    </source>
</evidence>
<protein>
    <submittedName>
        <fullName evidence="2">Uncharacterized protein</fullName>
    </submittedName>
</protein>
<feature type="chain" id="PRO_5007855412" evidence="1">
    <location>
        <begin position="23"/>
        <end position="182"/>
    </location>
</feature>
<sequence length="182" mass="19760">MKLTYFASAVLAVLVVLPAAHAEVKAACGTDGEVVSNTTFVHNGHQISVVTQSCPGFAQRRALERREPVLQEKRQLDICGYEATIECEDLGAEPLLASCLTLTDALEDLGTETFYSGPDTLTTFTDNAAPDCVYGFANPTADYYYVCYETVGELGWVVADDCYSYGGGYGVVGTEWYLEVYN</sequence>
<dbReference type="InParanoid" id="A0A165AT43"/>
<evidence type="ECO:0000256" key="1">
    <source>
        <dbReference type="SAM" id="SignalP"/>
    </source>
</evidence>
<gene>
    <name evidence="2" type="ORF">LAESUDRAFT_816899</name>
</gene>
<keyword evidence="3" id="KW-1185">Reference proteome</keyword>
<organism evidence="2 3">
    <name type="scientific">Laetiporus sulphureus 93-53</name>
    <dbReference type="NCBI Taxonomy" id="1314785"/>
    <lineage>
        <taxon>Eukaryota</taxon>
        <taxon>Fungi</taxon>
        <taxon>Dikarya</taxon>
        <taxon>Basidiomycota</taxon>
        <taxon>Agaricomycotina</taxon>
        <taxon>Agaricomycetes</taxon>
        <taxon>Polyporales</taxon>
        <taxon>Laetiporus</taxon>
    </lineage>
</organism>
<accession>A0A165AT43</accession>
<name>A0A165AT43_9APHY</name>
<reference evidence="2 3" key="1">
    <citation type="journal article" date="2016" name="Mol. Biol. Evol.">
        <title>Comparative Genomics of Early-Diverging Mushroom-Forming Fungi Provides Insights into the Origins of Lignocellulose Decay Capabilities.</title>
        <authorList>
            <person name="Nagy L.G."/>
            <person name="Riley R."/>
            <person name="Tritt A."/>
            <person name="Adam C."/>
            <person name="Daum C."/>
            <person name="Floudas D."/>
            <person name="Sun H."/>
            <person name="Yadav J.S."/>
            <person name="Pangilinan J."/>
            <person name="Larsson K.H."/>
            <person name="Matsuura K."/>
            <person name="Barry K."/>
            <person name="Labutti K."/>
            <person name="Kuo R."/>
            <person name="Ohm R.A."/>
            <person name="Bhattacharya S.S."/>
            <person name="Shirouzu T."/>
            <person name="Yoshinaga Y."/>
            <person name="Martin F.M."/>
            <person name="Grigoriev I.V."/>
            <person name="Hibbett D.S."/>
        </authorList>
    </citation>
    <scope>NUCLEOTIDE SEQUENCE [LARGE SCALE GENOMIC DNA]</scope>
    <source>
        <strain evidence="2 3">93-53</strain>
    </source>
</reference>
<dbReference type="OrthoDB" id="3174532at2759"/>
<dbReference type="GeneID" id="63831851"/>
<dbReference type="EMBL" id="KV427762">
    <property type="protein sequence ID" value="KZS99606.1"/>
    <property type="molecule type" value="Genomic_DNA"/>
</dbReference>
<keyword evidence="1" id="KW-0732">Signal</keyword>
<dbReference type="Proteomes" id="UP000076871">
    <property type="component" value="Unassembled WGS sequence"/>
</dbReference>
<feature type="signal peptide" evidence="1">
    <location>
        <begin position="1"/>
        <end position="22"/>
    </location>
</feature>
<dbReference type="RefSeq" id="XP_040757347.1">
    <property type="nucleotide sequence ID" value="XM_040914824.1"/>
</dbReference>
<proteinExistence type="predicted"/>
<dbReference type="AlphaFoldDB" id="A0A165AT43"/>